<accession>A0A9P7G854</accession>
<reference evidence="1" key="1">
    <citation type="submission" date="2020-07" db="EMBL/GenBank/DDBJ databases">
        <authorList>
            <person name="Nieuwenhuis M."/>
            <person name="Van De Peppel L.J.J."/>
        </authorList>
    </citation>
    <scope>NUCLEOTIDE SEQUENCE</scope>
    <source>
        <strain evidence="1">AP01</strain>
        <tissue evidence="1">Mycelium</tissue>
    </source>
</reference>
<dbReference type="Proteomes" id="UP000775547">
    <property type="component" value="Unassembled WGS sequence"/>
</dbReference>
<protein>
    <submittedName>
        <fullName evidence="1">Uncharacterized protein</fullName>
    </submittedName>
</protein>
<sequence length="334" mass="37858">MGVKLPRNTKVPDNNLSKRLHQTLDAAQRHNEVLVPISPINPSAHPKWSSSKPLKDAVSRGNMAESFENMINGWHKRAPPTSTAEEHTFREVRKIFLAFAHHLELGCKIIDIFSLGEKQPLFPVLYTVVNRPPHMSLYDYLGQLLGLQSVGTVSTTVLERKYMLKLLGINSKRLSLVYQPRRERYEAEHILSFLVPVGPLGLQDLGKLNNNPGSSYCGKGYRFILNRFDSASDAKNMIEPAAFDGPPLSVHGEKAFLVKFQISLTQFGPDSSMLVYDRQKSFQIHWVRKEDPEAWAEGNKAMTGKVKIYRWARRVGDYQCSVCFDRAPPTDPVW</sequence>
<evidence type="ECO:0000313" key="1">
    <source>
        <dbReference type="EMBL" id="KAG5643923.1"/>
    </source>
</evidence>
<dbReference type="EMBL" id="JABCKV010000089">
    <property type="protein sequence ID" value="KAG5643923.1"/>
    <property type="molecule type" value="Genomic_DNA"/>
</dbReference>
<name>A0A9P7G854_9AGAR</name>
<keyword evidence="2" id="KW-1185">Reference proteome</keyword>
<proteinExistence type="predicted"/>
<comment type="caution">
    <text evidence="1">The sequence shown here is derived from an EMBL/GenBank/DDBJ whole genome shotgun (WGS) entry which is preliminary data.</text>
</comment>
<gene>
    <name evidence="1" type="ORF">DXG03_009331</name>
</gene>
<reference evidence="1" key="2">
    <citation type="submission" date="2021-10" db="EMBL/GenBank/DDBJ databases">
        <title>Phylogenomics reveals ancestral predisposition of the termite-cultivated fungus Termitomyces towards a domesticated lifestyle.</title>
        <authorList>
            <person name="Auxier B."/>
            <person name="Grum-Grzhimaylo A."/>
            <person name="Cardenas M.E."/>
            <person name="Lodge J.D."/>
            <person name="Laessoe T."/>
            <person name="Pedersen O."/>
            <person name="Smith M.E."/>
            <person name="Kuyper T.W."/>
            <person name="Franco-Molano E.A."/>
            <person name="Baroni T.J."/>
            <person name="Aanen D.K."/>
        </authorList>
    </citation>
    <scope>NUCLEOTIDE SEQUENCE</scope>
    <source>
        <strain evidence="1">AP01</strain>
        <tissue evidence="1">Mycelium</tissue>
    </source>
</reference>
<dbReference type="AlphaFoldDB" id="A0A9P7G854"/>
<organism evidence="1 2">
    <name type="scientific">Asterophora parasitica</name>
    <dbReference type="NCBI Taxonomy" id="117018"/>
    <lineage>
        <taxon>Eukaryota</taxon>
        <taxon>Fungi</taxon>
        <taxon>Dikarya</taxon>
        <taxon>Basidiomycota</taxon>
        <taxon>Agaricomycotina</taxon>
        <taxon>Agaricomycetes</taxon>
        <taxon>Agaricomycetidae</taxon>
        <taxon>Agaricales</taxon>
        <taxon>Tricholomatineae</taxon>
        <taxon>Lyophyllaceae</taxon>
        <taxon>Asterophora</taxon>
    </lineage>
</organism>
<dbReference type="OrthoDB" id="341421at2759"/>
<evidence type="ECO:0000313" key="2">
    <source>
        <dbReference type="Proteomes" id="UP000775547"/>
    </source>
</evidence>